<comment type="similarity">
    <text evidence="1">Belongs to the ABC transporter superfamily.</text>
</comment>
<dbReference type="Proteomes" id="UP000190018">
    <property type="component" value="Unassembled WGS sequence"/>
</dbReference>
<reference evidence="6 7" key="1">
    <citation type="submission" date="2015-12" db="EMBL/GenBank/DDBJ databases">
        <authorList>
            <person name="Bansal K."/>
            <person name="Midha S."/>
            <person name="Patil P.B."/>
        </authorList>
    </citation>
    <scope>NUCLEOTIDE SEQUENCE [LARGE SCALE GENOMIC DNA]</scope>
    <source>
        <strain evidence="6 7">LMG21719</strain>
    </source>
</reference>
<keyword evidence="4 6" id="KW-0067">ATP-binding</keyword>
<proteinExistence type="inferred from homology"/>
<dbReference type="PROSITE" id="PS00211">
    <property type="entry name" value="ABC_TRANSPORTER_1"/>
    <property type="match status" value="1"/>
</dbReference>
<keyword evidence="3" id="KW-0547">Nucleotide-binding</keyword>
<gene>
    <name evidence="6" type="ORF">Xant_01290</name>
</gene>
<dbReference type="InterPro" id="IPR017871">
    <property type="entry name" value="ABC_transporter-like_CS"/>
</dbReference>
<dbReference type="PROSITE" id="PS50893">
    <property type="entry name" value="ABC_TRANSPORTER_2"/>
    <property type="match status" value="1"/>
</dbReference>
<evidence type="ECO:0000256" key="1">
    <source>
        <dbReference type="ARBA" id="ARBA00005417"/>
    </source>
</evidence>
<protein>
    <submittedName>
        <fullName evidence="6">Multidrug ABC transporter ATP-binding protein</fullName>
    </submittedName>
</protein>
<evidence type="ECO:0000259" key="5">
    <source>
        <dbReference type="PROSITE" id="PS50893"/>
    </source>
</evidence>
<dbReference type="InterPro" id="IPR003439">
    <property type="entry name" value="ABC_transporter-like_ATP-bd"/>
</dbReference>
<evidence type="ECO:0000256" key="3">
    <source>
        <dbReference type="ARBA" id="ARBA00022741"/>
    </source>
</evidence>
<dbReference type="PANTHER" id="PTHR43335:SF2">
    <property type="entry name" value="ABC TRANSPORTER, ATP-BINDING PROTEIN"/>
    <property type="match status" value="1"/>
</dbReference>
<dbReference type="CDD" id="cd03264">
    <property type="entry name" value="ABC_drug_resistance_like"/>
    <property type="match status" value="1"/>
</dbReference>
<dbReference type="GO" id="GO:0005524">
    <property type="term" value="F:ATP binding"/>
    <property type="evidence" value="ECO:0007669"/>
    <property type="project" value="UniProtKB-KW"/>
</dbReference>
<keyword evidence="7" id="KW-1185">Reference proteome</keyword>
<dbReference type="SUPFAM" id="SSF52540">
    <property type="entry name" value="P-loop containing nucleoside triphosphate hydrolases"/>
    <property type="match status" value="1"/>
</dbReference>
<evidence type="ECO:0000313" key="6">
    <source>
        <dbReference type="EMBL" id="OOW60374.1"/>
    </source>
</evidence>
<dbReference type="InterPro" id="IPR027417">
    <property type="entry name" value="P-loop_NTPase"/>
</dbReference>
<dbReference type="InterPro" id="IPR003593">
    <property type="entry name" value="AAA+_ATPase"/>
</dbReference>
<keyword evidence="2" id="KW-0813">Transport</keyword>
<sequence length="316" mass="34560">MRQCGDAVKIVSTQGKGTVHVADPRVSKTYANGVHALQGVSLDIPRGMFGLLGPNGAGKSSLMRTLATLQEPDSGSVTLTAADGSSIDVLKDKDLLRRRLGYLPQDFGVYPKVSALDLLDHFAVLKGLTNRAQRKEVVERLLQQVNLWDARKRKLGTYSGGMRQRFGIAQALLGNPQLVIVDEPTAGLDPEERNRFLNLLAEIGENVVVILSTHIVEDVTDLCPTMAIMNKGQVLLTGRPADAIDMLSQQVWRKQVSKGTLPDYEARFTVLSTRLIAGHPVIHVFSADCPEPGFEQVAPDLEDVYFQRLRKQALAA</sequence>
<comment type="caution">
    <text evidence="6">The sequence shown here is derived from an EMBL/GenBank/DDBJ whole genome shotgun (WGS) entry which is preliminary data.</text>
</comment>
<evidence type="ECO:0000256" key="4">
    <source>
        <dbReference type="ARBA" id="ARBA00022840"/>
    </source>
</evidence>
<dbReference type="PANTHER" id="PTHR43335">
    <property type="entry name" value="ABC TRANSPORTER, ATP-BINDING PROTEIN"/>
    <property type="match status" value="1"/>
</dbReference>
<feature type="domain" description="ABC transporter" evidence="5">
    <location>
        <begin position="21"/>
        <end position="256"/>
    </location>
</feature>
<dbReference type="SMART" id="SM00382">
    <property type="entry name" value="AAA"/>
    <property type="match status" value="1"/>
</dbReference>
<dbReference type="Pfam" id="PF00005">
    <property type="entry name" value="ABC_tran"/>
    <property type="match status" value="1"/>
</dbReference>
<name>A0ABX3M0L4_9XANT</name>
<dbReference type="Gene3D" id="3.40.50.300">
    <property type="entry name" value="P-loop containing nucleotide triphosphate hydrolases"/>
    <property type="match status" value="1"/>
</dbReference>
<dbReference type="EMBL" id="LOJT01000259">
    <property type="protein sequence ID" value="OOW60374.1"/>
    <property type="molecule type" value="Genomic_DNA"/>
</dbReference>
<evidence type="ECO:0000313" key="7">
    <source>
        <dbReference type="Proteomes" id="UP000190018"/>
    </source>
</evidence>
<accession>A0ABX3M0L4</accession>
<evidence type="ECO:0000256" key="2">
    <source>
        <dbReference type="ARBA" id="ARBA00022448"/>
    </source>
</evidence>
<organism evidence="6 7">
    <name type="scientific">Xanthomonas cissicola</name>
    <dbReference type="NCBI Taxonomy" id="86186"/>
    <lineage>
        <taxon>Bacteria</taxon>
        <taxon>Pseudomonadati</taxon>
        <taxon>Pseudomonadota</taxon>
        <taxon>Gammaproteobacteria</taxon>
        <taxon>Lysobacterales</taxon>
        <taxon>Lysobacteraceae</taxon>
        <taxon>Xanthomonas</taxon>
    </lineage>
</organism>